<dbReference type="InterPro" id="IPR020846">
    <property type="entry name" value="MFS_dom"/>
</dbReference>
<comment type="subcellular location">
    <subcellularLocation>
        <location evidence="1">Membrane</location>
        <topology evidence="1">Multi-pass membrane protein</topology>
    </subcellularLocation>
</comment>
<keyword evidence="3 7" id="KW-0812">Transmembrane</keyword>
<keyword evidence="2" id="KW-0813">Transport</keyword>
<dbReference type="InterPro" id="IPR011701">
    <property type="entry name" value="MFS"/>
</dbReference>
<keyword evidence="4 7" id="KW-1133">Transmembrane helix</keyword>
<dbReference type="PANTHER" id="PTHR23502:SF51">
    <property type="entry name" value="QUINIDINE RESISTANCE PROTEIN 1-RELATED"/>
    <property type="match status" value="1"/>
</dbReference>
<evidence type="ECO:0000256" key="1">
    <source>
        <dbReference type="ARBA" id="ARBA00004141"/>
    </source>
</evidence>
<feature type="region of interest" description="Disordered" evidence="6">
    <location>
        <begin position="66"/>
        <end position="174"/>
    </location>
</feature>
<keyword evidence="5 7" id="KW-0472">Membrane</keyword>
<feature type="compositionally biased region" description="Low complexity" evidence="6">
    <location>
        <begin position="85"/>
        <end position="103"/>
    </location>
</feature>
<dbReference type="PROSITE" id="PS50850">
    <property type="entry name" value="MFS"/>
    <property type="match status" value="1"/>
</dbReference>
<feature type="compositionally biased region" description="Basic and acidic residues" evidence="6">
    <location>
        <begin position="131"/>
        <end position="142"/>
    </location>
</feature>
<feature type="compositionally biased region" description="Basic and acidic residues" evidence="6">
    <location>
        <begin position="111"/>
        <end position="120"/>
    </location>
</feature>
<keyword evidence="10" id="KW-1185">Reference proteome</keyword>
<evidence type="ECO:0000256" key="6">
    <source>
        <dbReference type="SAM" id="MobiDB-lite"/>
    </source>
</evidence>
<evidence type="ECO:0000256" key="2">
    <source>
        <dbReference type="ARBA" id="ARBA00022448"/>
    </source>
</evidence>
<feature type="transmembrane region" description="Helical" evidence="7">
    <location>
        <begin position="252"/>
        <end position="270"/>
    </location>
</feature>
<dbReference type="Proteomes" id="UP001586593">
    <property type="component" value="Unassembled WGS sequence"/>
</dbReference>
<dbReference type="PANTHER" id="PTHR23502">
    <property type="entry name" value="MAJOR FACILITATOR SUPERFAMILY"/>
    <property type="match status" value="1"/>
</dbReference>
<reference evidence="9 10" key="1">
    <citation type="journal article" date="2024" name="Commun. Biol.">
        <title>Comparative genomic analysis of thermophilic fungi reveals convergent evolutionary adaptations and gene losses.</title>
        <authorList>
            <person name="Steindorff A.S."/>
            <person name="Aguilar-Pontes M.V."/>
            <person name="Robinson A.J."/>
            <person name="Andreopoulos B."/>
            <person name="LaButti K."/>
            <person name="Kuo A."/>
            <person name="Mondo S."/>
            <person name="Riley R."/>
            <person name="Otillar R."/>
            <person name="Haridas S."/>
            <person name="Lipzen A."/>
            <person name="Grimwood J."/>
            <person name="Schmutz J."/>
            <person name="Clum A."/>
            <person name="Reid I.D."/>
            <person name="Moisan M.C."/>
            <person name="Butler G."/>
            <person name="Nguyen T.T.M."/>
            <person name="Dewar K."/>
            <person name="Conant G."/>
            <person name="Drula E."/>
            <person name="Henrissat B."/>
            <person name="Hansel C."/>
            <person name="Singer S."/>
            <person name="Hutchinson M.I."/>
            <person name="de Vries R.P."/>
            <person name="Natvig D.O."/>
            <person name="Powell A.J."/>
            <person name="Tsang A."/>
            <person name="Grigoriev I.V."/>
        </authorList>
    </citation>
    <scope>NUCLEOTIDE SEQUENCE [LARGE SCALE GENOMIC DNA]</scope>
    <source>
        <strain evidence="9 10">ATCC 24622</strain>
    </source>
</reference>
<organism evidence="9 10">
    <name type="scientific">Phialemonium thermophilum</name>
    <dbReference type="NCBI Taxonomy" id="223376"/>
    <lineage>
        <taxon>Eukaryota</taxon>
        <taxon>Fungi</taxon>
        <taxon>Dikarya</taxon>
        <taxon>Ascomycota</taxon>
        <taxon>Pezizomycotina</taxon>
        <taxon>Sordariomycetes</taxon>
        <taxon>Sordariomycetidae</taxon>
        <taxon>Cephalothecales</taxon>
        <taxon>Cephalothecaceae</taxon>
        <taxon>Phialemonium</taxon>
    </lineage>
</organism>
<evidence type="ECO:0000313" key="10">
    <source>
        <dbReference type="Proteomes" id="UP001586593"/>
    </source>
</evidence>
<evidence type="ECO:0000256" key="3">
    <source>
        <dbReference type="ARBA" id="ARBA00022692"/>
    </source>
</evidence>
<name>A0ABR3V1S0_9PEZI</name>
<protein>
    <recommendedName>
        <fullName evidence="8">Major facilitator superfamily (MFS) profile domain-containing protein</fullName>
    </recommendedName>
</protein>
<dbReference type="Gene3D" id="1.20.1720.10">
    <property type="entry name" value="Multidrug resistance protein D"/>
    <property type="match status" value="1"/>
</dbReference>
<evidence type="ECO:0000259" key="8">
    <source>
        <dbReference type="PROSITE" id="PS50850"/>
    </source>
</evidence>
<sequence length="306" mass="32437">MPPQKARLRGQTPEAGLLAYLSIRAWRLGLPLAACLGIVQLHPLCVCRLSLPYLAMTLDAEDIETSRKNTTTTTTDSPAREHVAGTDAPTAAAAAGSGAAAPDEPGVAAGDSEKRQEENHQQQQQQQQEQEETRSSTRDNTAHELPTGEPPSEAPVASTSHEDGQPAAANAVPPRYSVYGPWEKRLIVLGAALSAFFSPLTAQIYLPALPQLSEDFHVSASKMNLTVTTYMIFQGVTPMLIGGFADAAGRRPAFVLCFVIYVAANIGLALSDSFGALLGVRCLHSSASPCCPSCWPPAWGPCWAAC</sequence>
<accession>A0ABR3V1S0</accession>
<proteinExistence type="predicted"/>
<evidence type="ECO:0000256" key="7">
    <source>
        <dbReference type="SAM" id="Phobius"/>
    </source>
</evidence>
<feature type="domain" description="Major facilitator superfamily (MFS) profile" evidence="8">
    <location>
        <begin position="187"/>
        <end position="306"/>
    </location>
</feature>
<feature type="transmembrane region" description="Helical" evidence="7">
    <location>
        <begin position="186"/>
        <end position="205"/>
    </location>
</feature>
<feature type="transmembrane region" description="Helical" evidence="7">
    <location>
        <begin position="225"/>
        <end position="245"/>
    </location>
</feature>
<dbReference type="SUPFAM" id="SSF103473">
    <property type="entry name" value="MFS general substrate transporter"/>
    <property type="match status" value="1"/>
</dbReference>
<dbReference type="EMBL" id="JAZHXJ010003041">
    <property type="protein sequence ID" value="KAL1835672.1"/>
    <property type="molecule type" value="Genomic_DNA"/>
</dbReference>
<gene>
    <name evidence="9" type="ORF">VTK73DRAFT_5469</name>
</gene>
<evidence type="ECO:0000256" key="5">
    <source>
        <dbReference type="ARBA" id="ARBA00023136"/>
    </source>
</evidence>
<evidence type="ECO:0000313" key="9">
    <source>
        <dbReference type="EMBL" id="KAL1835672.1"/>
    </source>
</evidence>
<dbReference type="Pfam" id="PF07690">
    <property type="entry name" value="MFS_1"/>
    <property type="match status" value="1"/>
</dbReference>
<comment type="caution">
    <text evidence="9">The sequence shown here is derived from an EMBL/GenBank/DDBJ whole genome shotgun (WGS) entry which is preliminary data.</text>
</comment>
<dbReference type="InterPro" id="IPR036259">
    <property type="entry name" value="MFS_trans_sf"/>
</dbReference>
<evidence type="ECO:0000256" key="4">
    <source>
        <dbReference type="ARBA" id="ARBA00022989"/>
    </source>
</evidence>